<keyword evidence="3" id="KW-1185">Reference proteome</keyword>
<dbReference type="Pfam" id="PF06985">
    <property type="entry name" value="HET"/>
    <property type="match status" value="1"/>
</dbReference>
<dbReference type="InterPro" id="IPR010730">
    <property type="entry name" value="HET"/>
</dbReference>
<accession>F8MYN3</accession>
<dbReference type="KEGG" id="nte:NEUTE1DRAFT104474"/>
<evidence type="ECO:0000313" key="3">
    <source>
        <dbReference type="Proteomes" id="UP000008065"/>
    </source>
</evidence>
<dbReference type="VEuPathDB" id="FungiDB:NEUTE1DRAFT_104474"/>
<gene>
    <name evidence="2" type="ORF">NEUTE1DRAFT_104474</name>
</gene>
<name>F8MYN3_NEUT8</name>
<dbReference type="PANTHER" id="PTHR33112:SF11">
    <property type="entry name" value="HETEROKARYON INCOMPATIBILITY DOMAIN-CONTAINING PROTEIN"/>
    <property type="match status" value="1"/>
</dbReference>
<dbReference type="EMBL" id="GL891382">
    <property type="protein sequence ID" value="EGO51430.1"/>
    <property type="molecule type" value="Genomic_DNA"/>
</dbReference>
<dbReference type="OrthoDB" id="5238734at2759"/>
<dbReference type="PANTHER" id="PTHR33112">
    <property type="entry name" value="DOMAIN PROTEIN, PUTATIVE-RELATED"/>
    <property type="match status" value="1"/>
</dbReference>
<organism evidence="2 3">
    <name type="scientific">Neurospora tetrasperma (strain FGSC 2508 / ATCC MYA-4615 / P0657)</name>
    <dbReference type="NCBI Taxonomy" id="510951"/>
    <lineage>
        <taxon>Eukaryota</taxon>
        <taxon>Fungi</taxon>
        <taxon>Dikarya</taxon>
        <taxon>Ascomycota</taxon>
        <taxon>Pezizomycotina</taxon>
        <taxon>Sordariomycetes</taxon>
        <taxon>Sordariomycetidae</taxon>
        <taxon>Sordariales</taxon>
        <taxon>Sordariaceae</taxon>
        <taxon>Neurospora</taxon>
    </lineage>
</organism>
<proteinExistence type="predicted"/>
<feature type="domain" description="Heterokaryon incompatibility" evidence="1">
    <location>
        <begin position="187"/>
        <end position="289"/>
    </location>
</feature>
<dbReference type="RefSeq" id="XP_009855067.1">
    <property type="nucleotide sequence ID" value="XM_009856765.1"/>
</dbReference>
<dbReference type="Proteomes" id="UP000008065">
    <property type="component" value="Unassembled WGS sequence"/>
</dbReference>
<dbReference type="HOGENOM" id="CLU_002639_2_13_1"/>
<sequence>MSTRLCAVCNGIFTGLLVDKSYMPHHQSVASLRRSAEEGCYICNLVSAMLEFDKVSDDEGPFRWTLYTNSEERRHHFQQYKTYGSLDIEAKNATYVLNLMDQAVSNAPIRSVDPGASLTDQAVIGTARSWLENCRQNHASCEPVDPAFNPTRLLYIHDASSVQLIETEKEAKTHAYVAFSHCWGNYDDWAKESAMMKDVYANSSLNLCASAAGDSSEASFQHRDRGIIVPLEIEPHWTGYLHGNTWEKRKLGPLPSYLHRIKFKLVNSNMNNSEITNSPLNLRAWVVQERVLSRRHLFMTCNQLWWECPDMFACEVFPGMFPDFEYIEDARVQYYALNGPGHHSVYGSRMERLWESLVMRYSRCDLTYLYDKLPALSGLAQIFSVARGPDFSLDLNSYLAGIWRPHLPKALCWYTKSNEKSGQIRRYRPHPYRAPSWSWASVEGPVEVKGSREPVCRVVDVKVVREDEQYKAGTVKGGILHLESHLIGPLTHDGSHSGGFTTTTPLDSRLRATFNTMLFQTYWDEGDGDSRDQFISYLDPLPHTVSENGIVKGTSAVRKRVLLKDLVRQRCIRLFIIPLLVDHSMGQFTGLILCQIVRNPGLEGVDEGAVFQRVGYFIYHEIKWGTLDLIPKDRNFSNQKLPRRTEQNT</sequence>
<evidence type="ECO:0000259" key="1">
    <source>
        <dbReference type="Pfam" id="PF06985"/>
    </source>
</evidence>
<evidence type="ECO:0000313" key="2">
    <source>
        <dbReference type="EMBL" id="EGO51430.1"/>
    </source>
</evidence>
<protein>
    <recommendedName>
        <fullName evidence="1">Heterokaryon incompatibility domain-containing protein</fullName>
    </recommendedName>
</protein>
<dbReference type="AlphaFoldDB" id="F8MYN3"/>
<reference evidence="3" key="1">
    <citation type="journal article" date="2011" name="Genetics">
        <title>Massive changes in genome architecture accompany the transition to self-fertility in the filamentous fungus Neurospora tetrasperma.</title>
        <authorList>
            <person name="Ellison C.E."/>
            <person name="Stajich J.E."/>
            <person name="Jacobson D.J."/>
            <person name="Natvig D.O."/>
            <person name="Lapidus A."/>
            <person name="Foster B."/>
            <person name="Aerts A."/>
            <person name="Riley R."/>
            <person name="Lindquist E.A."/>
            <person name="Grigoriev I.V."/>
            <person name="Taylor J.W."/>
        </authorList>
    </citation>
    <scope>NUCLEOTIDE SEQUENCE [LARGE SCALE GENOMIC DNA]</scope>
    <source>
        <strain evidence="3">FGSC 2508 / P0657</strain>
    </source>
</reference>
<dbReference type="GeneID" id="20822116"/>